<keyword evidence="3" id="KW-1185">Reference proteome</keyword>
<evidence type="ECO:0000256" key="1">
    <source>
        <dbReference type="SAM" id="SignalP"/>
    </source>
</evidence>
<feature type="signal peptide" evidence="1">
    <location>
        <begin position="1"/>
        <end position="20"/>
    </location>
</feature>
<dbReference type="AlphaFoldDB" id="A0A1G4T8Y8"/>
<organism evidence="2 3">
    <name type="scientific">Asticcacaulis taihuensis</name>
    <dbReference type="NCBI Taxonomy" id="260084"/>
    <lineage>
        <taxon>Bacteria</taxon>
        <taxon>Pseudomonadati</taxon>
        <taxon>Pseudomonadota</taxon>
        <taxon>Alphaproteobacteria</taxon>
        <taxon>Caulobacterales</taxon>
        <taxon>Caulobacteraceae</taxon>
        <taxon>Asticcacaulis</taxon>
    </lineage>
</organism>
<evidence type="ECO:0008006" key="4">
    <source>
        <dbReference type="Google" id="ProtNLM"/>
    </source>
</evidence>
<keyword evidence="1" id="KW-0732">Signal</keyword>
<proteinExistence type="predicted"/>
<protein>
    <recommendedName>
        <fullName evidence="4">Curlin associated repeat-containing protein</fullName>
    </recommendedName>
</protein>
<feature type="chain" id="PRO_5011494353" description="Curlin associated repeat-containing protein" evidence="1">
    <location>
        <begin position="21"/>
        <end position="409"/>
    </location>
</feature>
<dbReference type="STRING" id="260084.SAMN02927928_3326"/>
<dbReference type="EMBL" id="FMTS01000007">
    <property type="protein sequence ID" value="SCW77860.1"/>
    <property type="molecule type" value="Genomic_DNA"/>
</dbReference>
<accession>A0A1G4T8Y8</accession>
<dbReference type="InterPro" id="IPR049860">
    <property type="entry name" value="Holdfast_HfaD"/>
</dbReference>
<dbReference type="Proteomes" id="UP000199150">
    <property type="component" value="Unassembled WGS sequence"/>
</dbReference>
<dbReference type="RefSeq" id="WP_090650181.1">
    <property type="nucleotide sequence ID" value="NZ_CBCRYE010000007.1"/>
</dbReference>
<dbReference type="NCBIfam" id="NF037936">
    <property type="entry name" value="holdfast_HfaD"/>
    <property type="match status" value="1"/>
</dbReference>
<dbReference type="OrthoDB" id="7169802at2"/>
<evidence type="ECO:0000313" key="2">
    <source>
        <dbReference type="EMBL" id="SCW77860.1"/>
    </source>
</evidence>
<reference evidence="3" key="1">
    <citation type="submission" date="2016-10" db="EMBL/GenBank/DDBJ databases">
        <authorList>
            <person name="Varghese N."/>
            <person name="Submissions S."/>
        </authorList>
    </citation>
    <scope>NUCLEOTIDE SEQUENCE [LARGE SCALE GENOMIC DNA]</scope>
    <source>
        <strain evidence="3">CGMCC 1.3431</strain>
    </source>
</reference>
<sequence length="409" mass="41932">MLPPASLAILCLLTATAATSQEIPDGQFSNDQTQNNPISAVQTLNVEQNDGLTEADTSAAGNNAQFGNVDYDATLYSFQFNKGRITAETHINAVNTGDEDTSLGTPVYATSQAIANYASGVTSGGHLTASTNQQSTADQVIATTDVQAPNNAIYVSGEGDATTVVNHTAYQVTNGRLDSTSVQSSTTAAHANTSATVHYSPSPNAYNATATNNYYGAYSADRGSQEHDITQTQSAMTQARAEVYAGNVWNMQANAAATGNDVNIQNAGGSLVVTNNQTQAGAVQSQAVIAADQYGAAYATATGIGNSMAAGNNDKYVRIDNNQLSSGGVDVLASFDGTTGWDGYVTADATGNSAIGYACSSCKADMGVDNSQVNNSDVNATANATIAKGRTIVSTARAVGNSASYYVGN</sequence>
<name>A0A1G4T8Y8_9CAUL</name>
<gene>
    <name evidence="2" type="ORF">SAMN02927928_3326</name>
</gene>
<evidence type="ECO:0000313" key="3">
    <source>
        <dbReference type="Proteomes" id="UP000199150"/>
    </source>
</evidence>